<gene>
    <name evidence="1" type="ORF">AS888_16500</name>
</gene>
<keyword evidence="2" id="KW-1185">Reference proteome</keyword>
<reference evidence="1 2" key="1">
    <citation type="submission" date="2015-11" db="EMBL/GenBank/DDBJ databases">
        <title>Genome Sequence of Bacillus simplex strain VanAntwerpen2.</title>
        <authorList>
            <person name="Couger M.B."/>
        </authorList>
    </citation>
    <scope>NUCLEOTIDE SEQUENCE [LARGE SCALE GENOMIC DNA]</scope>
    <source>
        <strain evidence="1 2">VanAntwerpen02</strain>
    </source>
</reference>
<organism evidence="1 2">
    <name type="scientific">Peribacillus simplex</name>
    <dbReference type="NCBI Taxonomy" id="1478"/>
    <lineage>
        <taxon>Bacteria</taxon>
        <taxon>Bacillati</taxon>
        <taxon>Bacillota</taxon>
        <taxon>Bacilli</taxon>
        <taxon>Bacillales</taxon>
        <taxon>Bacillaceae</taxon>
        <taxon>Peribacillus</taxon>
    </lineage>
</organism>
<comment type="caution">
    <text evidence="1">The sequence shown here is derived from an EMBL/GenBank/DDBJ whole genome shotgun (WGS) entry which is preliminary data.</text>
</comment>
<sequence>MWEIPKGHDCKSIYFGFPGPPLALVFIHKEAKACTSIKNKSFTINNLSDEQESPLHGNLQEDRLRLMGGMKDFTINKW</sequence>
<dbReference type="EMBL" id="LNNH01000012">
    <property type="protein sequence ID" value="KWW21205.1"/>
    <property type="molecule type" value="Genomic_DNA"/>
</dbReference>
<evidence type="ECO:0000313" key="2">
    <source>
        <dbReference type="Proteomes" id="UP000064189"/>
    </source>
</evidence>
<dbReference type="RefSeq" id="WP_061141558.1">
    <property type="nucleotide sequence ID" value="NZ_LNNH01000012.1"/>
</dbReference>
<protein>
    <submittedName>
        <fullName evidence="1">Uncharacterized protein</fullName>
    </submittedName>
</protein>
<name>A0A109N0G0_9BACI</name>
<evidence type="ECO:0000313" key="1">
    <source>
        <dbReference type="EMBL" id="KWW21205.1"/>
    </source>
</evidence>
<dbReference type="AlphaFoldDB" id="A0A109N0G0"/>
<dbReference type="Proteomes" id="UP000064189">
    <property type="component" value="Unassembled WGS sequence"/>
</dbReference>
<proteinExistence type="predicted"/>
<accession>A0A109N0G0</accession>